<evidence type="ECO:0000313" key="2">
    <source>
        <dbReference type="Proteomes" id="UP000015480"/>
    </source>
</evidence>
<gene>
    <name evidence="1" type="ORF">JCM7686_pAMI5p155</name>
</gene>
<dbReference type="PATRIC" id="fig|1367847.3.peg.4190"/>
<reference evidence="1 2" key="1">
    <citation type="journal article" date="2014" name="BMC Genomics">
        <title>Architecture and functions of a multipartite genome of the methylotrophic bacterium Paracoccus aminophilus JCM 7686, containing primary and secondary chromids.</title>
        <authorList>
            <person name="Dziewit L."/>
            <person name="Czarnecki J."/>
            <person name="Wibberg D."/>
            <person name="Radlinska M."/>
            <person name="Mrozek P."/>
            <person name="Szymczak M."/>
            <person name="Schluter A."/>
            <person name="Puhler A."/>
            <person name="Bartosik D."/>
        </authorList>
    </citation>
    <scope>NUCLEOTIDE SEQUENCE [LARGE SCALE GENOMIC DNA]</scope>
    <source>
        <strain evidence="1">JCM 7686</strain>
        <plasmid evidence="2">Plasmid pAMI5</plasmid>
    </source>
</reference>
<dbReference type="HOGENOM" id="CLU_051626_0_0_5"/>
<geneLocation type="plasmid" evidence="1 2">
    <name>pAMI5</name>
</geneLocation>
<name>S5Z1B4_PARAH</name>
<dbReference type="InterPro" id="IPR011990">
    <property type="entry name" value="TPR-like_helical_dom_sf"/>
</dbReference>
<dbReference type="KEGG" id="pami:JCM7686_pAMI5p155"/>
<dbReference type="Pfam" id="PF13432">
    <property type="entry name" value="TPR_16"/>
    <property type="match status" value="2"/>
</dbReference>
<dbReference type="Gene3D" id="1.25.40.10">
    <property type="entry name" value="Tetratricopeptide repeat domain"/>
    <property type="match status" value="1"/>
</dbReference>
<keyword evidence="2" id="KW-1185">Reference proteome</keyword>
<organism evidence="1 2">
    <name type="scientific">Paracoccus aminophilus JCM 7686</name>
    <dbReference type="NCBI Taxonomy" id="1367847"/>
    <lineage>
        <taxon>Bacteria</taxon>
        <taxon>Pseudomonadati</taxon>
        <taxon>Pseudomonadota</taxon>
        <taxon>Alphaproteobacteria</taxon>
        <taxon>Rhodobacterales</taxon>
        <taxon>Paracoccaceae</taxon>
        <taxon>Paracoccus</taxon>
    </lineage>
</organism>
<dbReference type="SUPFAM" id="SSF48452">
    <property type="entry name" value="TPR-like"/>
    <property type="match status" value="1"/>
</dbReference>
<dbReference type="OrthoDB" id="7278101at2"/>
<dbReference type="EMBL" id="CP006653">
    <property type="protein sequence ID" value="AGT11221.1"/>
    <property type="molecule type" value="Genomic_DNA"/>
</dbReference>
<keyword evidence="1" id="KW-0614">Plasmid</keyword>
<accession>S5Z1B4</accession>
<dbReference type="RefSeq" id="WP_020952992.1">
    <property type="nucleotide sequence ID" value="NC_022043.1"/>
</dbReference>
<protein>
    <submittedName>
        <fullName evidence="1">Uncharacterized protein</fullName>
    </submittedName>
</protein>
<dbReference type="AlphaFoldDB" id="S5Z1B4"/>
<proteinExistence type="predicted"/>
<sequence>MPPSFQDLASAASARRAAGDFLAAAKIYRDAARRFPSSSAGLFVGICLRDAGDTEAALTALKAYTAHHPQDFDGWTTLGISLKALDRNADAATALQKALDLRNDPAARNTLVTALWRANRMAEAKAEGLVNLALKDDLALQTFMASPFRANRLSPDRKGFDPENRRRNVIAFSLWGDRPEYVTGAIVNAQIAPHLYMGWTPRFYCDTSVPADAREILQAYGAEVILMEQPAHRDIRPMWRFLASDDPEVNVFLCRDADSRLNAKELIAVQDWLRSGKPFHIMRDHIYHMELILAGMWGGQAGVLPPLGDWLAAAKREKVLTYFDNRFGDQAFLADMIWPLIRNAALIHDSVYGYPSARAFPDAYDLPGLVHVGGSVKAMPHWSTYPRAN</sequence>
<evidence type="ECO:0000313" key="1">
    <source>
        <dbReference type="EMBL" id="AGT11221.1"/>
    </source>
</evidence>
<dbReference type="Proteomes" id="UP000015480">
    <property type="component" value="Plasmid pAMI5"/>
</dbReference>